<comment type="caution">
    <text evidence="2">The sequence shown here is derived from an EMBL/GenBank/DDBJ whole genome shotgun (WGS) entry which is preliminary data.</text>
</comment>
<evidence type="ECO:0000313" key="3">
    <source>
        <dbReference type="Proteomes" id="UP000037397"/>
    </source>
</evidence>
<reference evidence="3" key="1">
    <citation type="submission" date="2015-03" db="EMBL/GenBank/DDBJ databases">
        <title>Luteipulveratus halotolerans sp. nov., a novel actinobacterium (Dermacoccaceae) from Sarawak, Malaysia.</title>
        <authorList>
            <person name="Juboi H."/>
            <person name="Basik A."/>
            <person name="Shamsul S.S."/>
            <person name="Arnold P."/>
            <person name="Schmitt E.K."/>
            <person name="Sanglier J.-J."/>
            <person name="Yeo T."/>
        </authorList>
    </citation>
    <scope>NUCLEOTIDE SEQUENCE [LARGE SCALE GENOMIC DNA]</scope>
    <source>
        <strain evidence="3">C296001</strain>
    </source>
</reference>
<sequence>MVDRNEAVAELGERRASGVLEISHDPECFERGGFWAVVMTFEGELTAVRMTPGELATPRRYEGPAPRLSDAAQEAWTSSLDRAAYEDGVREIRRRIARGEVYQVNLCRVLSHEIAPEADLDVLAAVLRQGNPAPYAARIHVPEAGLDVVCASPELYLRREGRRLVSSPIKGTAPTAEEMLDKDVAENVMITDLVRNDISPVVEPGTVAVEDLCVPEAHPGLTHLVSTVTGTLRPDVTWSDVLAATFPPGSVSGAPKSTALQAISDLEPVDRGPYCGAVGWIDADHDQAELAVGIRTFWAEHDGVRRWLHFGTGAGITWGSDPEGEWWETVLKARRLISLAAPITDARSSRGDTE</sequence>
<dbReference type="Proteomes" id="UP000037397">
    <property type="component" value="Unassembled WGS sequence"/>
</dbReference>
<keyword evidence="3" id="KW-1185">Reference proteome</keyword>
<dbReference type="EMBL" id="LAIR01000002">
    <property type="protein sequence ID" value="KNX37179.1"/>
    <property type="molecule type" value="Genomic_DNA"/>
</dbReference>
<dbReference type="PANTHER" id="PTHR11236">
    <property type="entry name" value="AMINOBENZOATE/ANTHRANILATE SYNTHASE"/>
    <property type="match status" value="1"/>
</dbReference>
<protein>
    <submittedName>
        <fullName evidence="2">Chloride transporter</fullName>
    </submittedName>
</protein>
<dbReference type="Pfam" id="PF00425">
    <property type="entry name" value="Chorismate_bind"/>
    <property type="match status" value="1"/>
</dbReference>
<name>A0A0L6CHI3_9MICO</name>
<dbReference type="SUPFAM" id="SSF56322">
    <property type="entry name" value="ADC synthase"/>
    <property type="match status" value="1"/>
</dbReference>
<dbReference type="GO" id="GO:0046820">
    <property type="term" value="F:4-amino-4-deoxychorismate synthase activity"/>
    <property type="evidence" value="ECO:0007669"/>
    <property type="project" value="TreeGrafter"/>
</dbReference>
<feature type="domain" description="Chorismate-utilising enzyme C-terminal" evidence="1">
    <location>
        <begin position="82"/>
        <end position="332"/>
    </location>
</feature>
<dbReference type="PATRIC" id="fig|1631356.3.peg.1655"/>
<organism evidence="2 3">
    <name type="scientific">Luteipulveratus halotolerans</name>
    <dbReference type="NCBI Taxonomy" id="1631356"/>
    <lineage>
        <taxon>Bacteria</taxon>
        <taxon>Bacillati</taxon>
        <taxon>Actinomycetota</taxon>
        <taxon>Actinomycetes</taxon>
        <taxon>Micrococcales</taxon>
        <taxon>Dermacoccaceae</taxon>
        <taxon>Luteipulveratus</taxon>
    </lineage>
</organism>
<gene>
    <name evidence="2" type="ORF">VV01_08525</name>
</gene>
<dbReference type="AlphaFoldDB" id="A0A0L6CHI3"/>
<dbReference type="InterPro" id="IPR015890">
    <property type="entry name" value="Chorismate_C"/>
</dbReference>
<evidence type="ECO:0000313" key="2">
    <source>
        <dbReference type="EMBL" id="KNX37179.1"/>
    </source>
</evidence>
<dbReference type="Gene3D" id="3.60.120.10">
    <property type="entry name" value="Anthranilate synthase"/>
    <property type="match status" value="1"/>
</dbReference>
<dbReference type="STRING" id="1631356.VV01_08525"/>
<accession>A0A0L6CHI3</accession>
<dbReference type="InterPro" id="IPR005801">
    <property type="entry name" value="ADC_synthase"/>
</dbReference>
<dbReference type="OrthoDB" id="3518032at2"/>
<dbReference type="PANTHER" id="PTHR11236:SF50">
    <property type="entry name" value="AMINODEOXYCHORISMATE SYNTHASE COMPONENT 1"/>
    <property type="match status" value="1"/>
</dbReference>
<dbReference type="InterPro" id="IPR019999">
    <property type="entry name" value="Anth_synth_I-like"/>
</dbReference>
<evidence type="ECO:0000259" key="1">
    <source>
        <dbReference type="Pfam" id="PF00425"/>
    </source>
</evidence>
<dbReference type="PRINTS" id="PR00095">
    <property type="entry name" value="ANTSNTHASEI"/>
</dbReference>
<proteinExistence type="predicted"/>
<dbReference type="GO" id="GO:0000162">
    <property type="term" value="P:L-tryptophan biosynthetic process"/>
    <property type="evidence" value="ECO:0007669"/>
    <property type="project" value="TreeGrafter"/>
</dbReference>
<dbReference type="RefSeq" id="WP_050669509.1">
    <property type="nucleotide sequence ID" value="NZ_LAIR01000002.1"/>
</dbReference>